<organism evidence="2 3">
    <name type="scientific">Shewanella sedimentimangrovi</name>
    <dbReference type="NCBI Taxonomy" id="2814293"/>
    <lineage>
        <taxon>Bacteria</taxon>
        <taxon>Pseudomonadati</taxon>
        <taxon>Pseudomonadota</taxon>
        <taxon>Gammaproteobacteria</taxon>
        <taxon>Alteromonadales</taxon>
        <taxon>Shewanellaceae</taxon>
        <taxon>Shewanella</taxon>
    </lineage>
</organism>
<proteinExistence type="predicted"/>
<keyword evidence="3" id="KW-1185">Reference proteome</keyword>
<sequence length="359" mass="39707">MLKTLTLSALVLISGSAFATGEIAGLDARVKNKTDVMVFGTAHLAGIKEDLSSGPLAPVLQRLEQYQPTAIAVESLRPQDIATMIAGQENYQDVLKTFVGEKLISLAQKEQDKLKVTTTEAIGKLNKLLAEPEPTDSQRVDIIRFAIAGFSRDTAALQWKYLGESTATDAIDPELRDYLNKTTSNNNEVNVIASALALKLKLNRLYPIDDHLDKDMYQGVVEKLMPSYETSKYAAELGNSDYIKKPETLKKQASQTGDWLPLFTWYNSNAYKAEVIDKEWSLFVDKDLDPAAGAARIALWEVRNLNMASNIMRVVADHVGERVVIVVGSNHKVFLEQYLSNMIGVNLVQFNDLALAKAK</sequence>
<evidence type="ECO:0008006" key="4">
    <source>
        <dbReference type="Google" id="ProtNLM"/>
    </source>
</evidence>
<keyword evidence="1" id="KW-0732">Signal</keyword>
<dbReference type="Proteomes" id="UP000663207">
    <property type="component" value="Chromosome"/>
</dbReference>
<evidence type="ECO:0000313" key="3">
    <source>
        <dbReference type="Proteomes" id="UP000663207"/>
    </source>
</evidence>
<accession>A0ABX7R6B7</accession>
<reference evidence="2 3" key="1">
    <citation type="submission" date="2021-03" db="EMBL/GenBank/DDBJ databases">
        <title>Novel species identification of genus Shewanella.</title>
        <authorList>
            <person name="Liu G."/>
            <person name="Zhang Q."/>
        </authorList>
    </citation>
    <scope>NUCLEOTIDE SEQUENCE [LARGE SCALE GENOMIC DNA]</scope>
    <source>
        <strain evidence="2 3">FJAT-52962</strain>
    </source>
</reference>
<dbReference type="InterPro" id="IPR043749">
    <property type="entry name" value="DUF5694"/>
</dbReference>
<dbReference type="EMBL" id="CP071502">
    <property type="protein sequence ID" value="QSX38346.1"/>
    <property type="molecule type" value="Genomic_DNA"/>
</dbReference>
<name>A0ABX7R6B7_9GAMM</name>
<gene>
    <name evidence="2" type="ORF">JYB85_05855</name>
</gene>
<feature type="signal peptide" evidence="1">
    <location>
        <begin position="1"/>
        <end position="19"/>
    </location>
</feature>
<protein>
    <recommendedName>
        <fullName evidence="4">GumN family protein</fullName>
    </recommendedName>
</protein>
<dbReference type="Pfam" id="PF18950">
    <property type="entry name" value="DUF5694"/>
    <property type="match status" value="1"/>
</dbReference>
<evidence type="ECO:0000256" key="1">
    <source>
        <dbReference type="SAM" id="SignalP"/>
    </source>
</evidence>
<dbReference type="RefSeq" id="WP_207381446.1">
    <property type="nucleotide sequence ID" value="NZ_CP071502.1"/>
</dbReference>
<feature type="chain" id="PRO_5045423473" description="GumN family protein" evidence="1">
    <location>
        <begin position="20"/>
        <end position="359"/>
    </location>
</feature>
<evidence type="ECO:0000313" key="2">
    <source>
        <dbReference type="EMBL" id="QSX38346.1"/>
    </source>
</evidence>